<evidence type="ECO:0000313" key="4">
    <source>
        <dbReference type="EMBL" id="CAB5065708.1"/>
    </source>
</evidence>
<evidence type="ECO:0000256" key="2">
    <source>
        <dbReference type="SAM" id="Phobius"/>
    </source>
</evidence>
<feature type="transmembrane region" description="Helical" evidence="2">
    <location>
        <begin position="35"/>
        <end position="56"/>
    </location>
</feature>
<sequence length="158" mass="16939">MARNMAHPLDQALPIDGFVPPSRPRLVETQRGGRAFWVLVVSAALVCGVFFLAALVHVELAQQQMKLDSLTKTVAMARDNYNVLRHERSLLISPDNLSAQAARLGMKPSTQARFVAVEPDIIAGVLASTGDLSDAVAHDAESPLNEFGQLKSEIGGAP</sequence>
<name>A0A6J7UMV0_9ZZZZ</name>
<dbReference type="AlphaFoldDB" id="A0A6J7UMV0"/>
<organism evidence="4">
    <name type="scientific">freshwater metagenome</name>
    <dbReference type="NCBI Taxonomy" id="449393"/>
    <lineage>
        <taxon>unclassified sequences</taxon>
        <taxon>metagenomes</taxon>
        <taxon>ecological metagenomes</taxon>
    </lineage>
</organism>
<keyword evidence="2" id="KW-0812">Transmembrane</keyword>
<evidence type="ECO:0000256" key="1">
    <source>
        <dbReference type="SAM" id="Coils"/>
    </source>
</evidence>
<accession>A0A6J7UMV0</accession>
<protein>
    <submittedName>
        <fullName evidence="4">Unannotated protein</fullName>
    </submittedName>
</protein>
<keyword evidence="2" id="KW-1133">Transmembrane helix</keyword>
<keyword evidence="2" id="KW-0472">Membrane</keyword>
<evidence type="ECO:0000313" key="3">
    <source>
        <dbReference type="EMBL" id="CAB5007083.1"/>
    </source>
</evidence>
<proteinExistence type="predicted"/>
<dbReference type="EMBL" id="CAFBPN010000001">
    <property type="protein sequence ID" value="CAB5007083.1"/>
    <property type="molecule type" value="Genomic_DNA"/>
</dbReference>
<feature type="coiled-coil region" evidence="1">
    <location>
        <begin position="60"/>
        <end position="87"/>
    </location>
</feature>
<dbReference type="EMBL" id="CAFBQU010000023">
    <property type="protein sequence ID" value="CAB5065708.1"/>
    <property type="molecule type" value="Genomic_DNA"/>
</dbReference>
<keyword evidence="1" id="KW-0175">Coiled coil</keyword>
<gene>
    <name evidence="3" type="ORF">UFOPK4098_00080</name>
    <name evidence="4" type="ORF">UFOPK4347_00998</name>
</gene>
<reference evidence="4" key="1">
    <citation type="submission" date="2020-05" db="EMBL/GenBank/DDBJ databases">
        <authorList>
            <person name="Chiriac C."/>
            <person name="Salcher M."/>
            <person name="Ghai R."/>
            <person name="Kavagutti S V."/>
        </authorList>
    </citation>
    <scope>NUCLEOTIDE SEQUENCE</scope>
</reference>